<dbReference type="InterPro" id="IPR000182">
    <property type="entry name" value="GNAT_dom"/>
</dbReference>
<dbReference type="PANTHER" id="PTHR43800">
    <property type="entry name" value="PEPTIDYL-LYSINE N-ACETYLTRANSFERASE YJAB"/>
    <property type="match status" value="1"/>
</dbReference>
<keyword evidence="5" id="KW-1185">Reference proteome</keyword>
<dbReference type="OrthoDB" id="7205533at2"/>
<dbReference type="STRING" id="441112.SAMN04488094_11044"/>
<accession>A0A1I1MIA5</accession>
<dbReference type="PANTHER" id="PTHR43800:SF1">
    <property type="entry name" value="PEPTIDYL-LYSINE N-ACETYLTRANSFERASE YJAB"/>
    <property type="match status" value="1"/>
</dbReference>
<dbReference type="SUPFAM" id="SSF55729">
    <property type="entry name" value="Acyl-CoA N-acyltransferases (Nat)"/>
    <property type="match status" value="1"/>
</dbReference>
<dbReference type="CDD" id="cd04301">
    <property type="entry name" value="NAT_SF"/>
    <property type="match status" value="1"/>
</dbReference>
<dbReference type="AlphaFoldDB" id="A0A1I1MIA5"/>
<dbReference type="Gene3D" id="3.40.630.30">
    <property type="match status" value="1"/>
</dbReference>
<proteinExistence type="predicted"/>
<evidence type="ECO:0000256" key="1">
    <source>
        <dbReference type="ARBA" id="ARBA00022679"/>
    </source>
</evidence>
<sequence length="150" mass="17017">METKDVVIRPFDAATDLERLSDIWFDSSLRAHPFIGEPRLVEQRRLIAEEYLPKAEAWVACLDGEPIGFISLLGRVIGGIFIAPDQQGRGVGRRLIAHALDRKGDLSLEVYTENERAVRFYRALGFEELSRRDVDDFGFPFPNATLRLKG</sequence>
<dbReference type="PROSITE" id="PS51186">
    <property type="entry name" value="GNAT"/>
    <property type="match status" value="1"/>
</dbReference>
<keyword evidence="1 4" id="KW-0808">Transferase</keyword>
<keyword evidence="2" id="KW-0012">Acyltransferase</keyword>
<reference evidence="4 5" key="1">
    <citation type="submission" date="2016-10" db="EMBL/GenBank/DDBJ databases">
        <authorList>
            <person name="de Groot N.N."/>
        </authorList>
    </citation>
    <scope>NUCLEOTIDE SEQUENCE [LARGE SCALE GENOMIC DNA]</scope>
    <source>
        <strain evidence="4 5">DSM 19548</strain>
    </source>
</reference>
<evidence type="ECO:0000256" key="2">
    <source>
        <dbReference type="ARBA" id="ARBA00023315"/>
    </source>
</evidence>
<dbReference type="GO" id="GO:0016747">
    <property type="term" value="F:acyltransferase activity, transferring groups other than amino-acyl groups"/>
    <property type="evidence" value="ECO:0007669"/>
    <property type="project" value="InterPro"/>
</dbReference>
<feature type="domain" description="N-acetyltransferase" evidence="3">
    <location>
        <begin position="6"/>
        <end position="142"/>
    </location>
</feature>
<protein>
    <submittedName>
        <fullName evidence="4">Putative acetyltransferase</fullName>
    </submittedName>
</protein>
<gene>
    <name evidence="4" type="ORF">SAMN04488094_11044</name>
</gene>
<organism evidence="4 5">
    <name type="scientific">Tropicimonas isoalkanivorans</name>
    <dbReference type="NCBI Taxonomy" id="441112"/>
    <lineage>
        <taxon>Bacteria</taxon>
        <taxon>Pseudomonadati</taxon>
        <taxon>Pseudomonadota</taxon>
        <taxon>Alphaproteobacteria</taxon>
        <taxon>Rhodobacterales</taxon>
        <taxon>Roseobacteraceae</taxon>
        <taxon>Tropicimonas</taxon>
    </lineage>
</organism>
<dbReference type="RefSeq" id="WP_093361626.1">
    <property type="nucleotide sequence ID" value="NZ_FOLG01000010.1"/>
</dbReference>
<evidence type="ECO:0000313" key="4">
    <source>
        <dbReference type="EMBL" id="SFC85137.1"/>
    </source>
</evidence>
<dbReference type="Proteomes" id="UP000198728">
    <property type="component" value="Unassembled WGS sequence"/>
</dbReference>
<dbReference type="Pfam" id="PF00583">
    <property type="entry name" value="Acetyltransf_1"/>
    <property type="match status" value="1"/>
</dbReference>
<dbReference type="EMBL" id="FOLG01000010">
    <property type="protein sequence ID" value="SFC85137.1"/>
    <property type="molecule type" value="Genomic_DNA"/>
</dbReference>
<dbReference type="InterPro" id="IPR016181">
    <property type="entry name" value="Acyl_CoA_acyltransferase"/>
</dbReference>
<name>A0A1I1MIA5_9RHOB</name>
<evidence type="ECO:0000313" key="5">
    <source>
        <dbReference type="Proteomes" id="UP000198728"/>
    </source>
</evidence>
<evidence type="ECO:0000259" key="3">
    <source>
        <dbReference type="PROSITE" id="PS51186"/>
    </source>
</evidence>